<name>A0A0E9WRZ3_ANGAN</name>
<dbReference type="AlphaFoldDB" id="A0A0E9WRZ3"/>
<organism evidence="1">
    <name type="scientific">Anguilla anguilla</name>
    <name type="common">European freshwater eel</name>
    <name type="synonym">Muraena anguilla</name>
    <dbReference type="NCBI Taxonomy" id="7936"/>
    <lineage>
        <taxon>Eukaryota</taxon>
        <taxon>Metazoa</taxon>
        <taxon>Chordata</taxon>
        <taxon>Craniata</taxon>
        <taxon>Vertebrata</taxon>
        <taxon>Euteleostomi</taxon>
        <taxon>Actinopterygii</taxon>
        <taxon>Neopterygii</taxon>
        <taxon>Teleostei</taxon>
        <taxon>Anguilliformes</taxon>
        <taxon>Anguillidae</taxon>
        <taxon>Anguilla</taxon>
    </lineage>
</organism>
<reference evidence="1" key="2">
    <citation type="journal article" date="2015" name="Fish Shellfish Immunol.">
        <title>Early steps in the European eel (Anguilla anguilla)-Vibrio vulnificus interaction in the gills: Role of the RtxA13 toxin.</title>
        <authorList>
            <person name="Callol A."/>
            <person name="Pajuelo D."/>
            <person name="Ebbesson L."/>
            <person name="Teles M."/>
            <person name="MacKenzie S."/>
            <person name="Amaro C."/>
        </authorList>
    </citation>
    <scope>NUCLEOTIDE SEQUENCE</scope>
</reference>
<dbReference type="EMBL" id="GBXM01015526">
    <property type="protein sequence ID" value="JAH93051.1"/>
    <property type="molecule type" value="Transcribed_RNA"/>
</dbReference>
<accession>A0A0E9WRZ3</accession>
<protein>
    <submittedName>
        <fullName evidence="1">Uncharacterized protein</fullName>
    </submittedName>
</protein>
<sequence length="48" mass="5746">MYFYVCNFCENEGGYAFTQKWSCLRILMLFRVDPHPFSPPLVYTPTFD</sequence>
<evidence type="ECO:0000313" key="1">
    <source>
        <dbReference type="EMBL" id="JAH93051.1"/>
    </source>
</evidence>
<proteinExistence type="predicted"/>
<reference evidence="1" key="1">
    <citation type="submission" date="2014-11" db="EMBL/GenBank/DDBJ databases">
        <authorList>
            <person name="Amaro Gonzalez C."/>
        </authorList>
    </citation>
    <scope>NUCLEOTIDE SEQUENCE</scope>
</reference>